<dbReference type="GeneID" id="18937264"/>
<evidence type="ECO:0000313" key="3">
    <source>
        <dbReference type="Proteomes" id="UP000001072"/>
    </source>
</evidence>
<dbReference type="KEGG" id="mlr:MELLADRAFT_95504"/>
<feature type="region of interest" description="Disordered" evidence="1">
    <location>
        <begin position="14"/>
        <end position="39"/>
    </location>
</feature>
<dbReference type="AlphaFoldDB" id="F4S9K9"/>
<gene>
    <name evidence="2" type="ORF">MELLADRAFT_95504</name>
</gene>
<dbReference type="RefSeq" id="XP_007418071.1">
    <property type="nucleotide sequence ID" value="XM_007418009.1"/>
</dbReference>
<organism evidence="3">
    <name type="scientific">Melampsora larici-populina (strain 98AG31 / pathotype 3-4-7)</name>
    <name type="common">Poplar leaf rust fungus</name>
    <dbReference type="NCBI Taxonomy" id="747676"/>
    <lineage>
        <taxon>Eukaryota</taxon>
        <taxon>Fungi</taxon>
        <taxon>Dikarya</taxon>
        <taxon>Basidiomycota</taxon>
        <taxon>Pucciniomycotina</taxon>
        <taxon>Pucciniomycetes</taxon>
        <taxon>Pucciniales</taxon>
        <taxon>Melampsoraceae</taxon>
        <taxon>Melampsora</taxon>
    </lineage>
</organism>
<feature type="compositionally biased region" description="Low complexity" evidence="1">
    <location>
        <begin position="190"/>
        <end position="199"/>
    </location>
</feature>
<proteinExistence type="predicted"/>
<accession>F4S9K9</accession>
<feature type="compositionally biased region" description="Basic and acidic residues" evidence="1">
    <location>
        <begin position="29"/>
        <end position="39"/>
    </location>
</feature>
<reference evidence="3" key="1">
    <citation type="journal article" date="2011" name="Proc. Natl. Acad. Sci. U.S.A.">
        <title>Obligate biotrophy features unraveled by the genomic analysis of rust fungi.</title>
        <authorList>
            <person name="Duplessis S."/>
            <person name="Cuomo C.A."/>
            <person name="Lin Y.-C."/>
            <person name="Aerts A."/>
            <person name="Tisserant E."/>
            <person name="Veneault-Fourrey C."/>
            <person name="Joly D.L."/>
            <person name="Hacquard S."/>
            <person name="Amselem J."/>
            <person name="Cantarel B.L."/>
            <person name="Chiu R."/>
            <person name="Coutinho P.M."/>
            <person name="Feau N."/>
            <person name="Field M."/>
            <person name="Frey P."/>
            <person name="Gelhaye E."/>
            <person name="Goldberg J."/>
            <person name="Grabherr M.G."/>
            <person name="Kodira C.D."/>
            <person name="Kohler A."/>
            <person name="Kuees U."/>
            <person name="Lindquist E.A."/>
            <person name="Lucas S.M."/>
            <person name="Mago R."/>
            <person name="Mauceli E."/>
            <person name="Morin E."/>
            <person name="Murat C."/>
            <person name="Pangilinan J.L."/>
            <person name="Park R."/>
            <person name="Pearson M."/>
            <person name="Quesneville H."/>
            <person name="Rouhier N."/>
            <person name="Sakthikumar S."/>
            <person name="Salamov A.A."/>
            <person name="Schmutz J."/>
            <person name="Selles B."/>
            <person name="Shapiro H."/>
            <person name="Tanguay P."/>
            <person name="Tuskan G.A."/>
            <person name="Henrissat B."/>
            <person name="Van de Peer Y."/>
            <person name="Rouze P."/>
            <person name="Ellis J.G."/>
            <person name="Dodds P.N."/>
            <person name="Schein J.E."/>
            <person name="Zhong S."/>
            <person name="Hamelin R.C."/>
            <person name="Grigoriev I.V."/>
            <person name="Szabo L.J."/>
            <person name="Martin F."/>
        </authorList>
    </citation>
    <scope>NUCLEOTIDE SEQUENCE [LARGE SCALE GENOMIC DNA]</scope>
    <source>
        <strain evidence="3">98AG31 / pathotype 3-4-7</strain>
    </source>
</reference>
<evidence type="ECO:0000256" key="1">
    <source>
        <dbReference type="SAM" id="MobiDB-lite"/>
    </source>
</evidence>
<dbReference type="OrthoDB" id="10318191at2759"/>
<keyword evidence="3" id="KW-1185">Reference proteome</keyword>
<dbReference type="HOGENOM" id="CLU_019614_0_0_1"/>
<dbReference type="VEuPathDB" id="FungiDB:MELLADRAFT_95504"/>
<dbReference type="Proteomes" id="UP000001072">
    <property type="component" value="Unassembled WGS sequence"/>
</dbReference>
<feature type="compositionally biased region" description="Polar residues" evidence="1">
    <location>
        <begin position="526"/>
        <end position="541"/>
    </location>
</feature>
<feature type="compositionally biased region" description="Polar residues" evidence="1">
    <location>
        <begin position="500"/>
        <end position="519"/>
    </location>
</feature>
<feature type="compositionally biased region" description="Polar residues" evidence="1">
    <location>
        <begin position="553"/>
        <end position="568"/>
    </location>
</feature>
<feature type="region of interest" description="Disordered" evidence="1">
    <location>
        <begin position="183"/>
        <end position="212"/>
    </location>
</feature>
<dbReference type="InParanoid" id="F4S9K9"/>
<name>F4S9K9_MELLP</name>
<sequence length="684" mass="75824">MKMFNIFRATKASTGQEECDDMSTGTGGEGRKGDVEDPRGNQGTAFIHAIYILIAHIFARIINLLPMPEKKVPNYNLTAINPYRRVPYPPLTSGTETGLVCKSKSCRTRPTHSTVYFKSQHKHLTGVKCPIDSSKDGLLRTYNTEHFQEQLRLLNRRVVDSAATVINNSVTTNDFMEIHRLMNAPPTPPATQASTSTTTERSPAGTANNSSLECKGVNGHIAAGHQTRKNERCPVNACKACCLALNTSGLTPCPKHNSMAKRQQKEIEENGRVSIIPSLPNRNIIDIISSPSVAEPGEQPKAPLAITQGGRSNGVRKYKGKVQTDFLDEYRRMSLEQKAAARKRTAKAETASKTIALVVWAGSEEHPLGYWGGWAHAASWPDFCLAECNEINELVAQQLGANPKAKLQVWNEDNQLWLHTSMDIVVTYPVKIRKILVVFPGLDPSECNDVDRHLASVSTGDRKASMTMAAFIQRKESVTPKNKVKGKARMINLVTPPEPVSQQITPRGRDQSTPTQPSETPDDNIPTDSSTRPPLQSGSHQGNKRLRSPSIDIGSSSTLTNGNDSSNIRPAKRKRSRQGPMWSNVATMAELSRLYLLTLDGPQKLNNKEAFDVVFGTRFTYATSTISHYVRWCEDLDHENRLAPFVARNSNMKVANARQNHFLAEWRRTDSRFDNAKPVKQVKL</sequence>
<feature type="region of interest" description="Disordered" evidence="1">
    <location>
        <begin position="479"/>
        <end position="581"/>
    </location>
</feature>
<evidence type="ECO:0000313" key="2">
    <source>
        <dbReference type="EMBL" id="EGF98656.1"/>
    </source>
</evidence>
<protein>
    <submittedName>
        <fullName evidence="2">Uncharacterized protein</fullName>
    </submittedName>
</protein>
<dbReference type="EMBL" id="GL883171">
    <property type="protein sequence ID" value="EGF98656.1"/>
    <property type="molecule type" value="Genomic_DNA"/>
</dbReference>